<keyword evidence="1" id="KW-0378">Hydrolase</keyword>
<dbReference type="Gene3D" id="3.40.50.1820">
    <property type="entry name" value="alpha/beta hydrolase"/>
    <property type="match status" value="1"/>
</dbReference>
<accession>A0A7S4HN79</accession>
<reference evidence="3" key="1">
    <citation type="submission" date="2021-01" db="EMBL/GenBank/DDBJ databases">
        <authorList>
            <person name="Corre E."/>
            <person name="Pelletier E."/>
            <person name="Niang G."/>
            <person name="Scheremetjew M."/>
            <person name="Finn R."/>
            <person name="Kale V."/>
            <person name="Holt S."/>
            <person name="Cochrane G."/>
            <person name="Meng A."/>
            <person name="Brown T."/>
            <person name="Cohen L."/>
        </authorList>
    </citation>
    <scope>NUCLEOTIDE SEQUENCE</scope>
    <source>
        <strain evidence="3">Isolate 1302-5</strain>
    </source>
</reference>
<dbReference type="InterPro" id="IPR029058">
    <property type="entry name" value="AB_hydrolase_fold"/>
</dbReference>
<sequence>MSSRDNMYKDDTSCKGKVLILHGWAQNSVVMRNRTKKLNRKLTQMGYECIFPESPLLLPRERAGDCGIERKFSRENARAWFFYSDTDPSDTSGSQTEQEMEYFGLKESLLIIRNTLQSIGTDRDFCAVLGFSQGGVFAHVVASLAAKAQLNSDCKKSPFSKIRCVVLCSSFAAMNSNAFEDGFSSSRIRESGLINLPSLHVIGKRDTRVMPHLSEKLAAKFDKSQVYYHVKGHIIPQSGAVCSEIIEFIDKQRVAYLRSSLVDRS</sequence>
<dbReference type="Pfam" id="PF03959">
    <property type="entry name" value="FSH1"/>
    <property type="match status" value="1"/>
</dbReference>
<dbReference type="EMBL" id="HBKQ01002942">
    <property type="protein sequence ID" value="CAE2204285.1"/>
    <property type="molecule type" value="Transcribed_RNA"/>
</dbReference>
<dbReference type="GO" id="GO:0005634">
    <property type="term" value="C:nucleus"/>
    <property type="evidence" value="ECO:0007669"/>
    <property type="project" value="TreeGrafter"/>
</dbReference>
<dbReference type="SUPFAM" id="SSF53474">
    <property type="entry name" value="alpha/beta-Hydrolases"/>
    <property type="match status" value="1"/>
</dbReference>
<evidence type="ECO:0000256" key="1">
    <source>
        <dbReference type="ARBA" id="ARBA00022801"/>
    </source>
</evidence>
<proteinExistence type="predicted"/>
<dbReference type="AlphaFoldDB" id="A0A7S4HN79"/>
<evidence type="ECO:0000313" key="3">
    <source>
        <dbReference type="EMBL" id="CAE2204285.1"/>
    </source>
</evidence>
<name>A0A7S4HN79_9STRA</name>
<organism evidence="3">
    <name type="scientific">Odontella aurita</name>
    <dbReference type="NCBI Taxonomy" id="265563"/>
    <lineage>
        <taxon>Eukaryota</taxon>
        <taxon>Sar</taxon>
        <taxon>Stramenopiles</taxon>
        <taxon>Ochrophyta</taxon>
        <taxon>Bacillariophyta</taxon>
        <taxon>Mediophyceae</taxon>
        <taxon>Biddulphiophycidae</taxon>
        <taxon>Eupodiscales</taxon>
        <taxon>Odontellaceae</taxon>
        <taxon>Odontella</taxon>
    </lineage>
</organism>
<gene>
    <name evidence="3" type="ORF">OAUR00152_LOCUS2012</name>
</gene>
<feature type="domain" description="Serine hydrolase" evidence="2">
    <location>
        <begin position="14"/>
        <end position="239"/>
    </location>
</feature>
<protein>
    <recommendedName>
        <fullName evidence="2">Serine hydrolase domain-containing protein</fullName>
    </recommendedName>
</protein>
<dbReference type="PANTHER" id="PTHR48070">
    <property type="entry name" value="ESTERASE OVCA2"/>
    <property type="match status" value="1"/>
</dbReference>
<evidence type="ECO:0000259" key="2">
    <source>
        <dbReference type="Pfam" id="PF03959"/>
    </source>
</evidence>
<dbReference type="PANTHER" id="PTHR48070:SF6">
    <property type="entry name" value="ESTERASE OVCA2"/>
    <property type="match status" value="1"/>
</dbReference>
<dbReference type="InterPro" id="IPR050593">
    <property type="entry name" value="LovG"/>
</dbReference>
<dbReference type="GO" id="GO:0005737">
    <property type="term" value="C:cytoplasm"/>
    <property type="evidence" value="ECO:0007669"/>
    <property type="project" value="TreeGrafter"/>
</dbReference>
<dbReference type="InterPro" id="IPR005645">
    <property type="entry name" value="FSH-like_dom"/>
</dbReference>
<dbReference type="GO" id="GO:0016787">
    <property type="term" value="F:hydrolase activity"/>
    <property type="evidence" value="ECO:0007669"/>
    <property type="project" value="UniProtKB-KW"/>
</dbReference>